<dbReference type="EMBL" id="JABBWK010000034">
    <property type="protein sequence ID" value="KAG1899182.1"/>
    <property type="molecule type" value="Genomic_DNA"/>
</dbReference>
<dbReference type="GeneID" id="64669531"/>
<comment type="caution">
    <text evidence="5">The sequence shown here is derived from an EMBL/GenBank/DDBJ whole genome shotgun (WGS) entry which is preliminary data.</text>
</comment>
<evidence type="ECO:0000256" key="3">
    <source>
        <dbReference type="SAM" id="Phobius"/>
    </source>
</evidence>
<evidence type="ECO:0000256" key="2">
    <source>
        <dbReference type="SAM" id="MobiDB-lite"/>
    </source>
</evidence>
<sequence>MTEADARIRLYEASDDKRVKFSIGMASMEGLAVANRSAFFHPFTLSTWVALSCIMIQYLNWWPRPEYGFLGYLQPFPAFGCWGAVILYLMDWFNRPHFEDASLDLLRRPDVADIANYYRRSPSSGLFILEYAGKFVGLIAIDASKDSQSQSTLMDKGKLPSSLKSKHTMPQGTSSVATIRHFYIEEPYRKAGIQKDLLAHAIQHTFKADNTVKEIKVTTTSLILYAQKCIYDAGFALEKPIGKFGVYGWKLDLLVLGGHSGKNKMLFRRS</sequence>
<keyword evidence="6" id="KW-1185">Reference proteome</keyword>
<evidence type="ECO:0000259" key="4">
    <source>
        <dbReference type="PROSITE" id="PS51186"/>
    </source>
</evidence>
<proteinExistence type="predicted"/>
<feature type="transmembrane region" description="Helical" evidence="3">
    <location>
        <begin position="71"/>
        <end position="90"/>
    </location>
</feature>
<dbReference type="PANTHER" id="PTHR13947">
    <property type="entry name" value="GNAT FAMILY N-ACETYLTRANSFERASE"/>
    <property type="match status" value="1"/>
</dbReference>
<keyword evidence="1" id="KW-0808">Transferase</keyword>
<organism evidence="5 6">
    <name type="scientific">Suillus fuscotomentosus</name>
    <dbReference type="NCBI Taxonomy" id="1912939"/>
    <lineage>
        <taxon>Eukaryota</taxon>
        <taxon>Fungi</taxon>
        <taxon>Dikarya</taxon>
        <taxon>Basidiomycota</taxon>
        <taxon>Agaricomycotina</taxon>
        <taxon>Agaricomycetes</taxon>
        <taxon>Agaricomycetidae</taxon>
        <taxon>Boletales</taxon>
        <taxon>Suillineae</taxon>
        <taxon>Suillaceae</taxon>
        <taxon>Suillus</taxon>
    </lineage>
</organism>
<dbReference type="InterPro" id="IPR000182">
    <property type="entry name" value="GNAT_dom"/>
</dbReference>
<keyword evidence="3" id="KW-1133">Transmembrane helix</keyword>
<evidence type="ECO:0000313" key="5">
    <source>
        <dbReference type="EMBL" id="KAG1899182.1"/>
    </source>
</evidence>
<keyword evidence="3" id="KW-0812">Transmembrane</keyword>
<dbReference type="Pfam" id="PF00583">
    <property type="entry name" value="Acetyltransf_1"/>
    <property type="match status" value="1"/>
</dbReference>
<accession>A0AAD4E409</accession>
<dbReference type="GO" id="GO:0008080">
    <property type="term" value="F:N-acetyltransferase activity"/>
    <property type="evidence" value="ECO:0007669"/>
    <property type="project" value="InterPro"/>
</dbReference>
<feature type="transmembrane region" description="Helical" evidence="3">
    <location>
        <begin position="38"/>
        <end position="59"/>
    </location>
</feature>
<reference evidence="5" key="1">
    <citation type="journal article" date="2020" name="New Phytol.">
        <title>Comparative genomics reveals dynamic genome evolution in host specialist ectomycorrhizal fungi.</title>
        <authorList>
            <person name="Lofgren L.A."/>
            <person name="Nguyen N.H."/>
            <person name="Vilgalys R."/>
            <person name="Ruytinx J."/>
            <person name="Liao H.L."/>
            <person name="Branco S."/>
            <person name="Kuo A."/>
            <person name="LaButti K."/>
            <person name="Lipzen A."/>
            <person name="Andreopoulos W."/>
            <person name="Pangilinan J."/>
            <person name="Riley R."/>
            <person name="Hundley H."/>
            <person name="Na H."/>
            <person name="Barry K."/>
            <person name="Grigoriev I.V."/>
            <person name="Stajich J.E."/>
            <person name="Kennedy P.G."/>
        </authorList>
    </citation>
    <scope>NUCLEOTIDE SEQUENCE</scope>
    <source>
        <strain evidence="5">FC203</strain>
    </source>
</reference>
<dbReference type="SUPFAM" id="SSF55729">
    <property type="entry name" value="Acyl-CoA N-acyltransferases (Nat)"/>
    <property type="match status" value="1"/>
</dbReference>
<gene>
    <name evidence="5" type="ORF">F5891DRAFT_954100</name>
</gene>
<protein>
    <recommendedName>
        <fullName evidence="4">N-acetyltransferase domain-containing protein</fullName>
    </recommendedName>
</protein>
<dbReference type="Proteomes" id="UP001195769">
    <property type="component" value="Unassembled WGS sequence"/>
</dbReference>
<dbReference type="RefSeq" id="XP_041224758.1">
    <property type="nucleotide sequence ID" value="XM_041375233.1"/>
</dbReference>
<evidence type="ECO:0000313" key="6">
    <source>
        <dbReference type="Proteomes" id="UP001195769"/>
    </source>
</evidence>
<dbReference type="InterPro" id="IPR016181">
    <property type="entry name" value="Acyl_CoA_acyltransferase"/>
</dbReference>
<feature type="region of interest" description="Disordered" evidence="2">
    <location>
        <begin position="151"/>
        <end position="170"/>
    </location>
</feature>
<dbReference type="Gene3D" id="3.40.630.30">
    <property type="match status" value="1"/>
</dbReference>
<dbReference type="PANTHER" id="PTHR13947:SF37">
    <property type="entry name" value="LD18367P"/>
    <property type="match status" value="1"/>
</dbReference>
<name>A0AAD4E409_9AGAM</name>
<evidence type="ECO:0000256" key="1">
    <source>
        <dbReference type="ARBA" id="ARBA00022679"/>
    </source>
</evidence>
<dbReference type="InterPro" id="IPR050769">
    <property type="entry name" value="NAT_camello-type"/>
</dbReference>
<keyword evidence="3" id="KW-0472">Membrane</keyword>
<feature type="domain" description="N-acetyltransferase" evidence="4">
    <location>
        <begin position="85"/>
        <end position="252"/>
    </location>
</feature>
<dbReference type="AlphaFoldDB" id="A0AAD4E409"/>
<dbReference type="PROSITE" id="PS51186">
    <property type="entry name" value="GNAT"/>
    <property type="match status" value="1"/>
</dbReference>